<dbReference type="RefSeq" id="WP_166399032.1">
    <property type="nucleotide sequence ID" value="NZ_JAANAS010000001.1"/>
</dbReference>
<dbReference type="PANTHER" id="PTHR11059:SF0">
    <property type="entry name" value="DNA REPAIR PROTEIN RECN"/>
    <property type="match status" value="1"/>
</dbReference>
<evidence type="ECO:0000256" key="7">
    <source>
        <dbReference type="ARBA" id="ARBA00023204"/>
    </source>
</evidence>
<dbReference type="GO" id="GO:0043590">
    <property type="term" value="C:bacterial nucleoid"/>
    <property type="evidence" value="ECO:0007669"/>
    <property type="project" value="TreeGrafter"/>
</dbReference>
<dbReference type="Gene3D" id="3.40.50.300">
    <property type="entry name" value="P-loop containing nucleotide triphosphate hydrolases"/>
    <property type="match status" value="2"/>
</dbReference>
<evidence type="ECO:0000313" key="13">
    <source>
        <dbReference type="Proteomes" id="UP000643701"/>
    </source>
</evidence>
<keyword evidence="6" id="KW-0067">ATP-binding</keyword>
<keyword evidence="5 9" id="KW-0227">DNA damage</keyword>
<evidence type="ECO:0000256" key="10">
    <source>
        <dbReference type="SAM" id="Coils"/>
    </source>
</evidence>
<dbReference type="InterPro" id="IPR004604">
    <property type="entry name" value="DNA_recomb/repair_RecN"/>
</dbReference>
<feature type="coiled-coil region" evidence="10">
    <location>
        <begin position="261"/>
        <end position="292"/>
    </location>
</feature>
<evidence type="ECO:0000256" key="9">
    <source>
        <dbReference type="PIRNR" id="PIRNR003128"/>
    </source>
</evidence>
<name>A0A967AAQ5_9FLAO</name>
<organism evidence="12 13">
    <name type="scientific">Psychroflexus maritimus</name>
    <dbReference type="NCBI Taxonomy" id="2714865"/>
    <lineage>
        <taxon>Bacteria</taxon>
        <taxon>Pseudomonadati</taxon>
        <taxon>Bacteroidota</taxon>
        <taxon>Flavobacteriia</taxon>
        <taxon>Flavobacteriales</taxon>
        <taxon>Flavobacteriaceae</taxon>
        <taxon>Psychroflexus</taxon>
    </lineage>
</organism>
<dbReference type="GO" id="GO:0006310">
    <property type="term" value="P:DNA recombination"/>
    <property type="evidence" value="ECO:0007669"/>
    <property type="project" value="InterPro"/>
</dbReference>
<evidence type="ECO:0000256" key="1">
    <source>
        <dbReference type="ARBA" id="ARBA00003618"/>
    </source>
</evidence>
<dbReference type="InterPro" id="IPR003395">
    <property type="entry name" value="RecF/RecN/SMC_N"/>
</dbReference>
<dbReference type="PIRSF" id="PIRSF003128">
    <property type="entry name" value="RecN"/>
    <property type="match status" value="1"/>
</dbReference>
<keyword evidence="7 9" id="KW-0234">DNA repair</keyword>
<evidence type="ECO:0000256" key="6">
    <source>
        <dbReference type="ARBA" id="ARBA00022840"/>
    </source>
</evidence>
<comment type="caution">
    <text evidence="12">The sequence shown here is derived from an EMBL/GenBank/DDBJ whole genome shotgun (WGS) entry which is preliminary data.</text>
</comment>
<comment type="similarity">
    <text evidence="2 9">Belongs to the RecN family.</text>
</comment>
<feature type="domain" description="RecF/RecN/SMC N-terminal" evidence="11">
    <location>
        <begin position="1"/>
        <end position="119"/>
    </location>
</feature>
<dbReference type="CDD" id="cd03241">
    <property type="entry name" value="ABC_RecN"/>
    <property type="match status" value="1"/>
</dbReference>
<reference evidence="12" key="1">
    <citation type="submission" date="2020-03" db="EMBL/GenBank/DDBJ databases">
        <title>Psychroflexus Maritimus sp. nov., isolate from marine sediment.</title>
        <authorList>
            <person name="Zhong Y.-L."/>
        </authorList>
    </citation>
    <scope>NUCLEOTIDE SEQUENCE</scope>
    <source>
        <strain evidence="12">C1</strain>
    </source>
</reference>
<dbReference type="AlphaFoldDB" id="A0A967AAQ5"/>
<dbReference type="GO" id="GO:0005524">
    <property type="term" value="F:ATP binding"/>
    <property type="evidence" value="ECO:0007669"/>
    <property type="project" value="UniProtKB-KW"/>
</dbReference>
<dbReference type="SUPFAM" id="SSF52540">
    <property type="entry name" value="P-loop containing nucleoside triphosphate hydrolases"/>
    <property type="match status" value="1"/>
</dbReference>
<evidence type="ECO:0000313" key="12">
    <source>
        <dbReference type="EMBL" id="NGZ88767.1"/>
    </source>
</evidence>
<accession>A0A967AAQ5</accession>
<dbReference type="GO" id="GO:0009432">
    <property type="term" value="P:SOS response"/>
    <property type="evidence" value="ECO:0007669"/>
    <property type="project" value="TreeGrafter"/>
</dbReference>
<dbReference type="Pfam" id="PF02463">
    <property type="entry name" value="SMC_N"/>
    <property type="match status" value="1"/>
</dbReference>
<evidence type="ECO:0000256" key="2">
    <source>
        <dbReference type="ARBA" id="ARBA00009441"/>
    </source>
</evidence>
<sequence>MITHISIKNFALIDDISIPIRDNFTVITGETGSGKSILLGALGLVLGERADLEAIKDQTKKCVIEVNFQIQNYKLQSIFKKLDFDYEDETIIRREILPSGKSRAFVNDSPVKLQGLKKLGQHLIDIHSQHQTLAIGKKEVQYKCVDHFAKHQDKLADFQSNFSEFNHLKKLLQDLIDKQKASNQAHDYNLFLLKELDEAELSKGVQEQLEEEQQALSNVELLKEQLSKAIQLSENDEIGTLDQLKETYNSLYLLNDIKPIYQELSERLKSIQLELEDIVIELNRQIDQVEDNPNLLEATNAKLNTIYQLQKKHQVDNVDELLEINRRLADQILQKDQLKDEIEETEKQLLEYRKMLRKKAEDLFEGRKKAIPQLENALQQILSKIGMPSATFQLELNKLDTLSSFGIDELIWKFSANKGSQPKPVEKVASGGELSRITLAIKRILAKNSKLPSIIFDEIDSGVSGDVGSKIGEVLKEMGEQMQVISISHLPQLAALAKNHFKVYKTEGKDNTSTKIKSLNKHERVEEIVSMLGANLETFSAVEHAKSLLNR</sequence>
<dbReference type="GO" id="GO:0006281">
    <property type="term" value="P:DNA repair"/>
    <property type="evidence" value="ECO:0007669"/>
    <property type="project" value="UniProtKB-KW"/>
</dbReference>
<dbReference type="EMBL" id="JAANAS010000001">
    <property type="protein sequence ID" value="NGZ88767.1"/>
    <property type="molecule type" value="Genomic_DNA"/>
</dbReference>
<evidence type="ECO:0000256" key="3">
    <source>
        <dbReference type="ARBA" id="ARBA00021315"/>
    </source>
</evidence>
<protein>
    <recommendedName>
        <fullName evidence="3 9">DNA repair protein RecN</fullName>
    </recommendedName>
    <alternativeName>
        <fullName evidence="8 9">Recombination protein N</fullName>
    </alternativeName>
</protein>
<evidence type="ECO:0000256" key="5">
    <source>
        <dbReference type="ARBA" id="ARBA00022763"/>
    </source>
</evidence>
<comment type="function">
    <text evidence="1 9">May be involved in recombinational repair of damaged DNA.</text>
</comment>
<evidence type="ECO:0000256" key="8">
    <source>
        <dbReference type="ARBA" id="ARBA00033408"/>
    </source>
</evidence>
<dbReference type="PANTHER" id="PTHR11059">
    <property type="entry name" value="DNA REPAIR PROTEIN RECN"/>
    <property type="match status" value="1"/>
</dbReference>
<gene>
    <name evidence="12" type="primary">recN</name>
    <name evidence="12" type="ORF">G7034_00710</name>
</gene>
<dbReference type="InterPro" id="IPR027417">
    <property type="entry name" value="P-loop_NTPase"/>
</dbReference>
<feature type="coiled-coil region" evidence="10">
    <location>
        <begin position="202"/>
        <end position="236"/>
    </location>
</feature>
<keyword evidence="4" id="KW-0547">Nucleotide-binding</keyword>
<proteinExistence type="inferred from homology"/>
<evidence type="ECO:0000259" key="11">
    <source>
        <dbReference type="Pfam" id="PF02463"/>
    </source>
</evidence>
<keyword evidence="10" id="KW-0175">Coiled coil</keyword>
<dbReference type="Proteomes" id="UP000643701">
    <property type="component" value="Unassembled WGS sequence"/>
</dbReference>
<dbReference type="NCBIfam" id="TIGR00634">
    <property type="entry name" value="recN"/>
    <property type="match status" value="1"/>
</dbReference>
<keyword evidence="13" id="KW-1185">Reference proteome</keyword>
<feature type="coiled-coil region" evidence="10">
    <location>
        <begin position="321"/>
        <end position="362"/>
    </location>
</feature>
<evidence type="ECO:0000256" key="4">
    <source>
        <dbReference type="ARBA" id="ARBA00022741"/>
    </source>
</evidence>